<dbReference type="KEGG" id="orp:MOP44_02135"/>
<name>A0A9J7BQB2_9BACT</name>
<evidence type="ECO:0000313" key="1">
    <source>
        <dbReference type="EMBL" id="UWZ84745.1"/>
    </source>
</evidence>
<reference evidence="1" key="1">
    <citation type="submission" date="2021-04" db="EMBL/GenBank/DDBJ databases">
        <title>Phylogenetic analysis of Acidobacteriaceae.</title>
        <authorList>
            <person name="Qiu L."/>
            <person name="Zhang Q."/>
        </authorList>
    </citation>
    <scope>NUCLEOTIDE SEQUENCE</scope>
    <source>
        <strain evidence="1">DSM 25168</strain>
    </source>
</reference>
<dbReference type="Proteomes" id="UP001059380">
    <property type="component" value="Chromosome"/>
</dbReference>
<proteinExistence type="predicted"/>
<dbReference type="AlphaFoldDB" id="A0A9J7BQB2"/>
<dbReference type="EMBL" id="CP093313">
    <property type="protein sequence ID" value="UWZ84745.1"/>
    <property type="molecule type" value="Genomic_DNA"/>
</dbReference>
<accession>A0A9J7BQB2</accession>
<protein>
    <submittedName>
        <fullName evidence="1">Uncharacterized protein</fullName>
    </submittedName>
</protein>
<organism evidence="1 2">
    <name type="scientific">Occallatibacter riparius</name>
    <dbReference type="NCBI Taxonomy" id="1002689"/>
    <lineage>
        <taxon>Bacteria</taxon>
        <taxon>Pseudomonadati</taxon>
        <taxon>Acidobacteriota</taxon>
        <taxon>Terriglobia</taxon>
        <taxon>Terriglobales</taxon>
        <taxon>Acidobacteriaceae</taxon>
        <taxon>Occallatibacter</taxon>
    </lineage>
</organism>
<gene>
    <name evidence="1" type="ORF">MOP44_02135</name>
</gene>
<evidence type="ECO:0000313" key="2">
    <source>
        <dbReference type="Proteomes" id="UP001059380"/>
    </source>
</evidence>
<sequence>MSKIRKRPTIRLVDTLIEELEGIRDLLPTVYMEDEEEDDEGEGGPIKAAGKIDSEEIEVALSALVSSISEKLDLRVEPSSFSDLLEALFSPEDDLVSLAVNLEDAINGYFGELFGENLDLADTYFGDLIALLKERREKWKRPKP</sequence>
<keyword evidence="2" id="KW-1185">Reference proteome</keyword>
<dbReference type="RefSeq" id="WP_260794251.1">
    <property type="nucleotide sequence ID" value="NZ_CP093313.1"/>
</dbReference>